<dbReference type="InterPro" id="IPR002758">
    <property type="entry name" value="Cation_antiport_E"/>
</dbReference>
<comment type="caution">
    <text evidence="8">The sequence shown here is derived from an EMBL/GenBank/DDBJ whole genome shotgun (WGS) entry which is preliminary data.</text>
</comment>
<keyword evidence="9" id="KW-1185">Reference proteome</keyword>
<evidence type="ECO:0000256" key="7">
    <source>
        <dbReference type="SAM" id="Phobius"/>
    </source>
</evidence>
<keyword evidence="4 7" id="KW-0812">Transmembrane</keyword>
<proteinExistence type="inferred from homology"/>
<evidence type="ECO:0000256" key="1">
    <source>
        <dbReference type="ARBA" id="ARBA00004651"/>
    </source>
</evidence>
<evidence type="ECO:0000313" key="8">
    <source>
        <dbReference type="EMBL" id="TPE63942.1"/>
    </source>
</evidence>
<organism evidence="8 9">
    <name type="scientific">Sandaracinobacter neustonicus</name>
    <dbReference type="NCBI Taxonomy" id="1715348"/>
    <lineage>
        <taxon>Bacteria</taxon>
        <taxon>Pseudomonadati</taxon>
        <taxon>Pseudomonadota</taxon>
        <taxon>Alphaproteobacteria</taxon>
        <taxon>Sphingomonadales</taxon>
        <taxon>Sphingosinicellaceae</taxon>
        <taxon>Sandaracinobacter</taxon>
    </lineage>
</organism>
<dbReference type="EMBL" id="VFSU01000011">
    <property type="protein sequence ID" value="TPE63942.1"/>
    <property type="molecule type" value="Genomic_DNA"/>
</dbReference>
<sequence>MRRLLPYPGFAGALLLMWLLLSQSVSLGHILLGSLIALLATNAMSALQPESVRIRPSLAIPRLALIVLVDIFRSNLAVGRIILFGKPAHHRSGYLQLPLQLQDRYGLAILAMILTATPGTLWLQYDRSRSVLLLHVLDLVDDQQWIDLIRNRYERLLMEIFE</sequence>
<protein>
    <submittedName>
        <fullName evidence="8">Na+/H+ antiporter subunit E</fullName>
    </submittedName>
</protein>
<comment type="subcellular location">
    <subcellularLocation>
        <location evidence="1">Cell membrane</location>
        <topology evidence="1">Multi-pass membrane protein</topology>
    </subcellularLocation>
</comment>
<dbReference type="RefSeq" id="WP_140926935.1">
    <property type="nucleotide sequence ID" value="NZ_VFSU01000011.1"/>
</dbReference>
<evidence type="ECO:0000256" key="5">
    <source>
        <dbReference type="ARBA" id="ARBA00022989"/>
    </source>
</evidence>
<gene>
    <name evidence="8" type="ORF">FJQ54_03630</name>
</gene>
<keyword evidence="5 7" id="KW-1133">Transmembrane helix</keyword>
<evidence type="ECO:0000256" key="6">
    <source>
        <dbReference type="ARBA" id="ARBA00023136"/>
    </source>
</evidence>
<evidence type="ECO:0000313" key="9">
    <source>
        <dbReference type="Proteomes" id="UP000319897"/>
    </source>
</evidence>
<dbReference type="Pfam" id="PF01899">
    <property type="entry name" value="MNHE"/>
    <property type="match status" value="1"/>
</dbReference>
<dbReference type="NCBIfam" id="NF006520">
    <property type="entry name" value="PRK08965.1-4"/>
    <property type="match status" value="1"/>
</dbReference>
<evidence type="ECO:0000256" key="2">
    <source>
        <dbReference type="ARBA" id="ARBA00006228"/>
    </source>
</evidence>
<dbReference type="AlphaFoldDB" id="A0A501XT40"/>
<dbReference type="OrthoDB" id="9807187at2"/>
<dbReference type="Proteomes" id="UP000319897">
    <property type="component" value="Unassembled WGS sequence"/>
</dbReference>
<keyword evidence="3" id="KW-1003">Cell membrane</keyword>
<accession>A0A501XT40</accession>
<dbReference type="PIRSF" id="PIRSF019239">
    <property type="entry name" value="MrpE"/>
    <property type="match status" value="1"/>
</dbReference>
<reference evidence="8 9" key="1">
    <citation type="submission" date="2019-06" db="EMBL/GenBank/DDBJ databases">
        <authorList>
            <person name="Lee I."/>
            <person name="Jang G.I."/>
            <person name="Hwang C.Y."/>
        </authorList>
    </citation>
    <scope>NUCLEOTIDE SEQUENCE [LARGE SCALE GENOMIC DNA]</scope>
    <source>
        <strain evidence="8 9">PAMC 28131</strain>
    </source>
</reference>
<evidence type="ECO:0000256" key="4">
    <source>
        <dbReference type="ARBA" id="ARBA00022692"/>
    </source>
</evidence>
<dbReference type="GO" id="GO:0005886">
    <property type="term" value="C:plasma membrane"/>
    <property type="evidence" value="ECO:0007669"/>
    <property type="project" value="UniProtKB-SubCell"/>
</dbReference>
<name>A0A501XT40_9SPHN</name>
<dbReference type="PANTHER" id="PTHR34584">
    <property type="entry name" value="NA(+)/H(+) ANTIPORTER SUBUNIT E1"/>
    <property type="match status" value="1"/>
</dbReference>
<keyword evidence="6 7" id="KW-0472">Membrane</keyword>
<comment type="similarity">
    <text evidence="2">Belongs to the CPA3 antiporters (TC 2.A.63) subunit E family.</text>
</comment>
<evidence type="ECO:0000256" key="3">
    <source>
        <dbReference type="ARBA" id="ARBA00022475"/>
    </source>
</evidence>
<dbReference type="PANTHER" id="PTHR34584:SF1">
    <property type="entry name" value="NA(+)_H(+) ANTIPORTER SUBUNIT E1"/>
    <property type="match status" value="1"/>
</dbReference>
<feature type="transmembrane region" description="Helical" evidence="7">
    <location>
        <begin position="63"/>
        <end position="84"/>
    </location>
</feature>
<dbReference type="GO" id="GO:0008324">
    <property type="term" value="F:monoatomic cation transmembrane transporter activity"/>
    <property type="evidence" value="ECO:0007669"/>
    <property type="project" value="InterPro"/>
</dbReference>
<feature type="transmembrane region" description="Helical" evidence="7">
    <location>
        <begin position="105"/>
        <end position="125"/>
    </location>
</feature>